<accession>A0A0F9DHN1</accession>
<keyword evidence="1" id="KW-0472">Membrane</keyword>
<organism evidence="2">
    <name type="scientific">marine sediment metagenome</name>
    <dbReference type="NCBI Taxonomy" id="412755"/>
    <lineage>
        <taxon>unclassified sequences</taxon>
        <taxon>metagenomes</taxon>
        <taxon>ecological metagenomes</taxon>
    </lineage>
</organism>
<evidence type="ECO:0000313" key="2">
    <source>
        <dbReference type="EMBL" id="KKL17221.1"/>
    </source>
</evidence>
<feature type="transmembrane region" description="Helical" evidence="1">
    <location>
        <begin position="72"/>
        <end position="89"/>
    </location>
</feature>
<evidence type="ECO:0000256" key="1">
    <source>
        <dbReference type="SAM" id="Phobius"/>
    </source>
</evidence>
<protein>
    <submittedName>
        <fullName evidence="2">Uncharacterized protein</fullName>
    </submittedName>
</protein>
<comment type="caution">
    <text evidence="2">The sequence shown here is derived from an EMBL/GenBank/DDBJ whole genome shotgun (WGS) entry which is preliminary data.</text>
</comment>
<proteinExistence type="predicted"/>
<sequence>MVEREDLDRVVDSLKDHINDKFKAFQRYDEEVHSNIRATLKLHSNSLYGNGNTGLVKQVDRMQTSYKTVKKMVVGFSALISSFFAYVGFK</sequence>
<name>A0A0F9DHN1_9ZZZZ</name>
<gene>
    <name evidence="2" type="ORF">LCGC14_2487730</name>
</gene>
<reference evidence="2" key="1">
    <citation type="journal article" date="2015" name="Nature">
        <title>Complex archaea that bridge the gap between prokaryotes and eukaryotes.</title>
        <authorList>
            <person name="Spang A."/>
            <person name="Saw J.H."/>
            <person name="Jorgensen S.L."/>
            <person name="Zaremba-Niedzwiedzka K."/>
            <person name="Martijn J."/>
            <person name="Lind A.E."/>
            <person name="van Eijk R."/>
            <person name="Schleper C."/>
            <person name="Guy L."/>
            <person name="Ettema T.J."/>
        </authorList>
    </citation>
    <scope>NUCLEOTIDE SEQUENCE</scope>
</reference>
<keyword evidence="1" id="KW-0812">Transmembrane</keyword>
<dbReference type="EMBL" id="LAZR01039342">
    <property type="protein sequence ID" value="KKL17221.1"/>
    <property type="molecule type" value="Genomic_DNA"/>
</dbReference>
<dbReference type="AlphaFoldDB" id="A0A0F9DHN1"/>
<keyword evidence="1" id="KW-1133">Transmembrane helix</keyword>